<evidence type="ECO:0000313" key="3">
    <source>
        <dbReference type="Proteomes" id="UP000199012"/>
    </source>
</evidence>
<keyword evidence="1" id="KW-0812">Transmembrane</keyword>
<dbReference type="EMBL" id="FOKA01000013">
    <property type="protein sequence ID" value="SFB30009.1"/>
    <property type="molecule type" value="Genomic_DNA"/>
</dbReference>
<dbReference type="Proteomes" id="UP000199012">
    <property type="component" value="Unassembled WGS sequence"/>
</dbReference>
<sequence>MGPAVETYRFLRLGVAGLVLLLLLALVLLRVTGAGAHGGTVVLDSISAAYWTPVRDVLVGVLVATGTALLAIRGRRGTEDGLLNLAGLLAPVVGLAPTPLAADDPRCAGRRCLPPGAAEAVGVQVAALLVVGTVLLVVTALVQRRRRGSPGRTQELRWTAVAALVWAALTVWFVLGRPSFLLLAHWVAAVALFGLVAGVAALNARAVRTRVSVRALRPGQYAGAYAAIAVGMAGTVVAAALLAGAQAVGLVDPPRGTVLVVELVLLLLFAAFWVLQTAENWEEGVPPGAAG</sequence>
<protein>
    <submittedName>
        <fullName evidence="2">Uncharacterized protein</fullName>
    </submittedName>
</protein>
<feature type="transmembrane region" description="Helical" evidence="1">
    <location>
        <begin position="82"/>
        <end position="101"/>
    </location>
</feature>
<feature type="transmembrane region" description="Helical" evidence="1">
    <location>
        <begin position="257"/>
        <end position="275"/>
    </location>
</feature>
<dbReference type="AlphaFoldDB" id="A0A1I0ZW72"/>
<dbReference type="STRING" id="988821.SAMN05421867_11354"/>
<feature type="transmembrane region" description="Helical" evidence="1">
    <location>
        <begin position="121"/>
        <end position="143"/>
    </location>
</feature>
<reference evidence="2 3" key="1">
    <citation type="submission" date="2016-10" db="EMBL/GenBank/DDBJ databases">
        <authorList>
            <person name="de Groot N.N."/>
        </authorList>
    </citation>
    <scope>NUCLEOTIDE SEQUENCE [LARGE SCALE GENOMIC DNA]</scope>
    <source>
        <strain evidence="2 3">CGMCC 4.6945</strain>
    </source>
</reference>
<feature type="transmembrane region" description="Helical" evidence="1">
    <location>
        <begin position="223"/>
        <end position="245"/>
    </location>
</feature>
<feature type="transmembrane region" description="Helical" evidence="1">
    <location>
        <begin position="48"/>
        <end position="70"/>
    </location>
</feature>
<accession>A0A1I0ZW72</accession>
<evidence type="ECO:0000256" key="1">
    <source>
        <dbReference type="SAM" id="Phobius"/>
    </source>
</evidence>
<evidence type="ECO:0000313" key="2">
    <source>
        <dbReference type="EMBL" id="SFB30009.1"/>
    </source>
</evidence>
<proteinExistence type="predicted"/>
<keyword evidence="3" id="KW-1185">Reference proteome</keyword>
<keyword evidence="1" id="KW-1133">Transmembrane helix</keyword>
<gene>
    <name evidence="2" type="ORF">SAMN05421867_11354</name>
</gene>
<dbReference type="OrthoDB" id="9803163at2"/>
<feature type="transmembrane region" description="Helical" evidence="1">
    <location>
        <begin position="181"/>
        <end position="202"/>
    </location>
</feature>
<name>A0A1I0ZW72_9CELL</name>
<feature type="transmembrane region" description="Helical" evidence="1">
    <location>
        <begin position="155"/>
        <end position="175"/>
    </location>
</feature>
<dbReference type="RefSeq" id="WP_090033912.1">
    <property type="nucleotide sequence ID" value="NZ_BONM01000016.1"/>
</dbReference>
<keyword evidence="1" id="KW-0472">Membrane</keyword>
<organism evidence="2 3">
    <name type="scientific">Cellulomonas marina</name>
    <dbReference type="NCBI Taxonomy" id="988821"/>
    <lineage>
        <taxon>Bacteria</taxon>
        <taxon>Bacillati</taxon>
        <taxon>Actinomycetota</taxon>
        <taxon>Actinomycetes</taxon>
        <taxon>Micrococcales</taxon>
        <taxon>Cellulomonadaceae</taxon>
        <taxon>Cellulomonas</taxon>
    </lineage>
</organism>